<sequence length="99" mass="10748">MGHPPDAWQCCEGNRFIFTAVVVVVVVQVFVPSRPVQILQALSLPPSMSQGITEALVCCLTRDKRSALLPHAPASTTNTTTTLPQDHTSTSWGRWCVGM</sequence>
<reference evidence="1 2" key="1">
    <citation type="submission" date="2019-05" db="EMBL/GenBank/DDBJ databases">
        <title>Another draft genome of Portunus trituberculatus and its Hox gene families provides insights of decapod evolution.</title>
        <authorList>
            <person name="Jeong J.-H."/>
            <person name="Song I."/>
            <person name="Kim S."/>
            <person name="Choi T."/>
            <person name="Kim D."/>
            <person name="Ryu S."/>
            <person name="Kim W."/>
        </authorList>
    </citation>
    <scope>NUCLEOTIDE SEQUENCE [LARGE SCALE GENOMIC DNA]</scope>
    <source>
        <tissue evidence="1">Muscle</tissue>
    </source>
</reference>
<organism evidence="1 2">
    <name type="scientific">Portunus trituberculatus</name>
    <name type="common">Swimming crab</name>
    <name type="synonym">Neptunus trituberculatus</name>
    <dbReference type="NCBI Taxonomy" id="210409"/>
    <lineage>
        <taxon>Eukaryota</taxon>
        <taxon>Metazoa</taxon>
        <taxon>Ecdysozoa</taxon>
        <taxon>Arthropoda</taxon>
        <taxon>Crustacea</taxon>
        <taxon>Multicrustacea</taxon>
        <taxon>Malacostraca</taxon>
        <taxon>Eumalacostraca</taxon>
        <taxon>Eucarida</taxon>
        <taxon>Decapoda</taxon>
        <taxon>Pleocyemata</taxon>
        <taxon>Brachyura</taxon>
        <taxon>Eubrachyura</taxon>
        <taxon>Portunoidea</taxon>
        <taxon>Portunidae</taxon>
        <taxon>Portuninae</taxon>
        <taxon>Portunus</taxon>
    </lineage>
</organism>
<dbReference type="EMBL" id="VSRR010003452">
    <property type="protein sequence ID" value="MPC36213.1"/>
    <property type="molecule type" value="Genomic_DNA"/>
</dbReference>
<accession>A0A5B7ETJ1</accession>
<dbReference type="Proteomes" id="UP000324222">
    <property type="component" value="Unassembled WGS sequence"/>
</dbReference>
<evidence type="ECO:0000313" key="2">
    <source>
        <dbReference type="Proteomes" id="UP000324222"/>
    </source>
</evidence>
<evidence type="ECO:0000313" key="1">
    <source>
        <dbReference type="EMBL" id="MPC36213.1"/>
    </source>
</evidence>
<protein>
    <submittedName>
        <fullName evidence="1">Uncharacterized protein</fullName>
    </submittedName>
</protein>
<name>A0A5B7ETJ1_PORTR</name>
<keyword evidence="2" id="KW-1185">Reference proteome</keyword>
<proteinExistence type="predicted"/>
<dbReference type="AlphaFoldDB" id="A0A5B7ETJ1"/>
<gene>
    <name evidence="1" type="ORF">E2C01_029662</name>
</gene>
<comment type="caution">
    <text evidence="1">The sequence shown here is derived from an EMBL/GenBank/DDBJ whole genome shotgun (WGS) entry which is preliminary data.</text>
</comment>